<protein>
    <submittedName>
        <fullName evidence="1">Uncharacterized protein</fullName>
    </submittedName>
</protein>
<comment type="caution">
    <text evidence="1">The sequence shown here is derived from an EMBL/GenBank/DDBJ whole genome shotgun (WGS) entry which is preliminary data.</text>
</comment>
<dbReference type="OrthoDB" id="5826322at2"/>
<keyword evidence="2" id="KW-1185">Reference proteome</keyword>
<evidence type="ECO:0000313" key="1">
    <source>
        <dbReference type="EMBL" id="EKE68040.1"/>
    </source>
</evidence>
<dbReference type="AlphaFoldDB" id="K2JSC7"/>
<organism evidence="1 2">
    <name type="scientific">Gallaecimonas xiamenensis 3-C-1</name>
    <dbReference type="NCBI Taxonomy" id="745411"/>
    <lineage>
        <taxon>Bacteria</taxon>
        <taxon>Pseudomonadati</taxon>
        <taxon>Pseudomonadota</taxon>
        <taxon>Gammaproteobacteria</taxon>
        <taxon>Enterobacterales</taxon>
        <taxon>Gallaecimonadaceae</taxon>
        <taxon>Gallaecimonas</taxon>
    </lineage>
</organism>
<evidence type="ECO:0000313" key="2">
    <source>
        <dbReference type="Proteomes" id="UP000006755"/>
    </source>
</evidence>
<reference evidence="1 2" key="1">
    <citation type="journal article" date="2012" name="J. Bacteriol.">
        <title>Genome Sequence of Gallaecimonas xiamenensis Type Strain 3-C-1.</title>
        <authorList>
            <person name="Lai Q."/>
            <person name="Wang L."/>
            <person name="Wang W."/>
            <person name="Shao Z."/>
        </authorList>
    </citation>
    <scope>NUCLEOTIDE SEQUENCE [LARGE SCALE GENOMIC DNA]</scope>
    <source>
        <strain evidence="1 2">3-C-1</strain>
    </source>
</reference>
<accession>K2JSC7</accession>
<dbReference type="Proteomes" id="UP000006755">
    <property type="component" value="Unassembled WGS sequence"/>
</dbReference>
<dbReference type="eggNOG" id="ENOG502Z8YR">
    <property type="taxonomic scope" value="Bacteria"/>
</dbReference>
<sequence>MLQSDNRNTLSLDPQNPQSIAQALAQYRLHLDNDSVSRNGQYLLEFVAQTPEGQRPLRLSDLAGAPQQALLRDALILHPDGEEHIPEDPAADNLAYGLSEPLLFALALQYPPLLADVLATARAIVAYARRHNDTWALWLDDTGVFGVEALYMLARTDSQYATLLAQYFIPNWDHDHADAYSAFLADLVARHGWQRDIIQAYLWCDSDLQRLRMYEGEWQQGWRHTSLAEHLQSHPEDYHWFKDALARRLLSQPKMLESHHQDLEDCNPVLDFFITLQPCGDYLWDDDFDRDAFLGQPFMEDRLEDEAMDLHQAIAAQAQGPLVCYSHRDGQRLADEEARDDPGHDLVLVHQLIASLATGQALWQYVVDGSQPQQLTELEALDLFAHSKGKAPAFYRALTDYLPYGDNNSDINNELPFMLGDLEMALLEDGYEGELLPPGSTQERGQQLLRILDILYRLLGVESLTDYQREKLVLDRALISLEDFVGRYSRLDLDADALARQALAVQLSQVDDQHTNDMFNKPLLDSLKDFFGRHRALADPRQWALDAFGPGHYCLMAFLLFDDWQQQRGDQVTQALIGQLSEPALGQHLFALLMQGTQVSDDLKGRGFTLEQHRQLQQFFCEAAPALTFDQALALLRQGLQRKETIRQSSLYFPTFSEHQPCYEALQSLRGRHHYQWLVLAAFWLQQLPLPVGQQAKRFWQALVKLAPVRTLRLVAQMDSTDTYSVEFDEPLAAIDCLDSIEKAGVDQAYRLAFEVQLYFNNRQYRDYLNSLELYAEIDSTATGMFAQVDRNKAKALRQGLDYISEYHKVRFYRHLEVCHPRFTLAGDPALEQDFALSLKRMLTLSILSWEQALLAEQAPQCRLLDGDDLEGKALTLSEQLQIEPRLHQDYGDWLTVLLALDKGDHLEVFGLSEPPKGDRLRGHQVLVFDADLDQAALWQKLNALFDKDARIDAAYQHTLAYLAGDLPYQAIASHYQHRVHRHLEISGPGHFLAGPGDYIWLLDQERRARLAKLLINHSYRGFKLFEGRLADCYLGEQVASGDMDMETYLEQCSDHYIDDHLDDALPGFLAWLDEIGIVAEHQLLFCAKHAEYEGCAAHLALLLPLDLAQQRLAFLNAKHKTALVPLLSQLPQGQQLLALLAADESRQVRDAVAAQRA</sequence>
<dbReference type="EMBL" id="AMRI01000034">
    <property type="protein sequence ID" value="EKE68040.1"/>
    <property type="molecule type" value="Genomic_DNA"/>
</dbReference>
<dbReference type="RefSeq" id="WP_008486481.1">
    <property type="nucleotide sequence ID" value="NZ_AMRI01000034.1"/>
</dbReference>
<proteinExistence type="predicted"/>
<gene>
    <name evidence="1" type="ORF">B3C1_17572</name>
</gene>
<name>K2JSC7_9GAMM</name>